<keyword evidence="1" id="KW-1133">Transmembrane helix</keyword>
<comment type="caution">
    <text evidence="2">The sequence shown here is derived from an EMBL/GenBank/DDBJ whole genome shotgun (WGS) entry which is preliminary data.</text>
</comment>
<evidence type="ECO:0000313" key="2">
    <source>
        <dbReference type="EMBL" id="RBP70279.1"/>
    </source>
</evidence>
<gene>
    <name evidence="2" type="ORF">DFO65_10950</name>
</gene>
<feature type="transmembrane region" description="Helical" evidence="1">
    <location>
        <begin position="23"/>
        <end position="49"/>
    </location>
</feature>
<feature type="transmembrane region" description="Helical" evidence="1">
    <location>
        <begin position="111"/>
        <end position="132"/>
    </location>
</feature>
<name>A0A366IHZ1_9MICO</name>
<organism evidence="2 3">
    <name type="scientific">Brevibacterium celere</name>
    <dbReference type="NCBI Taxonomy" id="225845"/>
    <lineage>
        <taxon>Bacteria</taxon>
        <taxon>Bacillati</taxon>
        <taxon>Actinomycetota</taxon>
        <taxon>Actinomycetes</taxon>
        <taxon>Micrococcales</taxon>
        <taxon>Brevibacteriaceae</taxon>
        <taxon>Brevibacterium</taxon>
    </lineage>
</organism>
<dbReference type="EMBL" id="QNSB01000009">
    <property type="protein sequence ID" value="RBP70279.1"/>
    <property type="molecule type" value="Genomic_DNA"/>
</dbReference>
<dbReference type="AlphaFoldDB" id="A0A366IHZ1"/>
<sequence length="156" mass="17334">MESMTTTTHSLIRSPAALFIRHYLEMVIAMIAGMMILGPLESLLFAPFGWDDLRAIPEIDVLIMATNMTVPMVALMLVQRHSASATALMAAAMYLPFLVLFPFVWTGVMSHGALLGLGHTLMFVAMFAAMWVRRDEYIGHRHHSRDSGARAREEAA</sequence>
<proteinExistence type="predicted"/>
<keyword evidence="1" id="KW-0812">Transmembrane</keyword>
<evidence type="ECO:0000313" key="3">
    <source>
        <dbReference type="Proteomes" id="UP000253509"/>
    </source>
</evidence>
<accession>A0A366IHZ1</accession>
<evidence type="ECO:0008006" key="4">
    <source>
        <dbReference type="Google" id="ProtNLM"/>
    </source>
</evidence>
<feature type="transmembrane region" description="Helical" evidence="1">
    <location>
        <begin position="85"/>
        <end position="105"/>
    </location>
</feature>
<protein>
    <recommendedName>
        <fullName evidence="4">Flagellar biosynthetic protein FliP</fullName>
    </recommendedName>
</protein>
<keyword evidence="3" id="KW-1185">Reference proteome</keyword>
<feature type="transmembrane region" description="Helical" evidence="1">
    <location>
        <begin position="61"/>
        <end position="78"/>
    </location>
</feature>
<keyword evidence="1" id="KW-0472">Membrane</keyword>
<evidence type="ECO:0000256" key="1">
    <source>
        <dbReference type="SAM" id="Phobius"/>
    </source>
</evidence>
<reference evidence="2 3" key="1">
    <citation type="submission" date="2018-06" db="EMBL/GenBank/DDBJ databases">
        <title>Freshwater and sediment microbial communities from various areas in North America, analyzing microbe dynamics in response to fracking.</title>
        <authorList>
            <person name="Lamendella R."/>
        </authorList>
    </citation>
    <scope>NUCLEOTIDE SEQUENCE [LARGE SCALE GENOMIC DNA]</scope>
    <source>
        <strain evidence="2 3">3b_TX</strain>
    </source>
</reference>
<dbReference type="Proteomes" id="UP000253509">
    <property type="component" value="Unassembled WGS sequence"/>
</dbReference>